<protein>
    <submittedName>
        <fullName evidence="2">T9SS type B sorting domain-containing protein</fullName>
    </submittedName>
</protein>
<accession>A0A7G9L7W2</accession>
<dbReference type="Gene3D" id="2.60.40.10">
    <property type="entry name" value="Immunoglobulins"/>
    <property type="match status" value="1"/>
</dbReference>
<dbReference type="InterPro" id="IPR000601">
    <property type="entry name" value="PKD_dom"/>
</dbReference>
<dbReference type="Pfam" id="PF13585">
    <property type="entry name" value="CHU_C"/>
    <property type="match status" value="1"/>
</dbReference>
<dbReference type="PROSITE" id="PS50093">
    <property type="entry name" value="PKD"/>
    <property type="match status" value="1"/>
</dbReference>
<dbReference type="InterPro" id="IPR026341">
    <property type="entry name" value="T9SS_type_B"/>
</dbReference>
<dbReference type="InterPro" id="IPR035986">
    <property type="entry name" value="PKD_dom_sf"/>
</dbReference>
<name>A0A7G9L7W2_9FLAO</name>
<dbReference type="KEGG" id="ppec:H9W90_10945"/>
<evidence type="ECO:0000313" key="2">
    <source>
        <dbReference type="EMBL" id="QNM84711.1"/>
    </source>
</evidence>
<proteinExistence type="predicted"/>
<dbReference type="EMBL" id="CP060695">
    <property type="protein sequence ID" value="QNM84711.1"/>
    <property type="molecule type" value="Genomic_DNA"/>
</dbReference>
<dbReference type="Proteomes" id="UP000515808">
    <property type="component" value="Chromosome"/>
</dbReference>
<feature type="domain" description="PKD" evidence="1">
    <location>
        <begin position="243"/>
        <end position="277"/>
    </location>
</feature>
<evidence type="ECO:0000313" key="3">
    <source>
        <dbReference type="Proteomes" id="UP000515808"/>
    </source>
</evidence>
<dbReference type="SUPFAM" id="SSF49299">
    <property type="entry name" value="PKD domain"/>
    <property type="match status" value="1"/>
</dbReference>
<dbReference type="RefSeq" id="WP_187481635.1">
    <property type="nucleotide sequence ID" value="NZ_CP060695.1"/>
</dbReference>
<dbReference type="NCBIfam" id="TIGR04131">
    <property type="entry name" value="Bac_Flav_CTERM"/>
    <property type="match status" value="1"/>
</dbReference>
<keyword evidence="3" id="KW-1185">Reference proteome</keyword>
<organism evidence="2 3">
    <name type="scientific">Polaribacter pectinis</name>
    <dbReference type="NCBI Taxonomy" id="2738844"/>
    <lineage>
        <taxon>Bacteria</taxon>
        <taxon>Pseudomonadati</taxon>
        <taxon>Bacteroidota</taxon>
        <taxon>Flavobacteriia</taxon>
        <taxon>Flavobacteriales</taxon>
        <taxon>Flavobacteriaceae</taxon>
    </lineage>
</organism>
<evidence type="ECO:0000259" key="1">
    <source>
        <dbReference type="PROSITE" id="PS50093"/>
    </source>
</evidence>
<sequence length="933" mass="104496">MKKILPLIIICVFFALKTNSQIKLSHNIGDDAVKTQMFSCSYSYQYWARKFILADFGVDKNEELIINTGNVAISDTWGTPTIQFNIYKIDSNFPSTFKEEDLIGSSQVEPVHSFNVDFGKSKIITLNFNTPVVIPADVEMILVEVHKGILWGSSGAFIGGTEKTNDDSWYRGCNGNPPDEYKTTKDLSDAGIAYWSEDFNFYITVNGEAKTILPFEITNDNNCENQINNFSLTNQSEVKSVVWNFNDPTSGANNTSTSIDISHQFTSPGIYNVTADVVHIDNTSYTIPKEIEILDAPNINNSVSLKQCDNSDINGFSFFNLNEVKNKIITNPDIYTITFHEERTQAENNGTVIPNLTNYKNEKVSSDKVWARIENSNGCFEVSEINLFVSTTQIPSTLIKSFYQCDDGTNTTDGIATFNFSSVTKDIVNIFPSGQQLIINYYRNEGDALSEANKIENVSNYQNTGYPNQQNIYIRVDSKVDNDCLGLGAHISLNVEKVPVANPVTINPECDNDRDGFYLFDTSTIDAKIKGSQTDVAITYFNEKGKQLSSPLPNPFKTASQTISAKIINTASKDEDGQCYDETSINFIVNSVPIANPVVAQERCDDDTDGIVNFDTSTIENTILGTQTGLVVKYFDSNNNLLPSPLPNPFYTSSQKIKVRVENPVYDVCYEETDIDFIVREKPTFDLIDEDIICMNNNPQLKISIEKPNGINSYTWRDENNTILGKQPTLEVTKGGLYKVIATSIYGCESIEKQILVKESSPSTINFNDLKVVDDSENNSIEINTSDLGLGNYEFRLLDKTSNIIRDYQDEPFFNNLDGGVYTLEVNDKNGCSPVSFDVSLLSFSNFFTPNGDGKNDFWQIKGISKTFYESGKVSVFDRFGKLIKTFSINDVGWDGYYNGNKTSTNDYWFIAELVDLNGNTRIRKGHFSLIRK</sequence>
<reference evidence="2 3" key="1">
    <citation type="submission" date="2020-08" db="EMBL/GenBank/DDBJ databases">
        <title>Polaribacter sp. L12M9 isolated from gut of the Korean scallop.</title>
        <authorList>
            <person name="Jeong Y.S."/>
        </authorList>
    </citation>
    <scope>NUCLEOTIDE SEQUENCE [LARGE SCALE GENOMIC DNA]</scope>
    <source>
        <strain evidence="2 3">L12M9</strain>
    </source>
</reference>
<gene>
    <name evidence="2" type="ORF">H9W90_10945</name>
</gene>
<dbReference type="AlphaFoldDB" id="A0A7G9L7W2"/>
<dbReference type="InterPro" id="IPR013783">
    <property type="entry name" value="Ig-like_fold"/>
</dbReference>